<evidence type="ECO:0000313" key="2">
    <source>
        <dbReference type="EMBL" id="CRZ02214.1"/>
    </source>
</evidence>
<feature type="compositionally biased region" description="Basic and acidic residues" evidence="1">
    <location>
        <begin position="365"/>
        <end position="378"/>
    </location>
</feature>
<protein>
    <submittedName>
        <fullName evidence="2">Uncharacterized protein</fullName>
    </submittedName>
</protein>
<feature type="region of interest" description="Disordered" evidence="1">
    <location>
        <begin position="243"/>
        <end position="279"/>
    </location>
</feature>
<feature type="non-terminal residue" evidence="2">
    <location>
        <position position="398"/>
    </location>
</feature>
<dbReference type="AlphaFoldDB" id="A0A0H5R2T9"/>
<organism evidence="2">
    <name type="scientific">Spongospora subterranea</name>
    <dbReference type="NCBI Taxonomy" id="70186"/>
    <lineage>
        <taxon>Eukaryota</taxon>
        <taxon>Sar</taxon>
        <taxon>Rhizaria</taxon>
        <taxon>Endomyxa</taxon>
        <taxon>Phytomyxea</taxon>
        <taxon>Plasmodiophorida</taxon>
        <taxon>Plasmodiophoridae</taxon>
        <taxon>Spongospora</taxon>
    </lineage>
</organism>
<dbReference type="EMBL" id="HACM01001772">
    <property type="protein sequence ID" value="CRZ02214.1"/>
    <property type="molecule type" value="Transcribed_RNA"/>
</dbReference>
<evidence type="ECO:0000256" key="1">
    <source>
        <dbReference type="SAM" id="MobiDB-lite"/>
    </source>
</evidence>
<feature type="region of interest" description="Disordered" evidence="1">
    <location>
        <begin position="1"/>
        <end position="35"/>
    </location>
</feature>
<feature type="compositionally biased region" description="Acidic residues" evidence="1">
    <location>
        <begin position="379"/>
        <end position="398"/>
    </location>
</feature>
<sequence>ANHDAPPTTQPPPSTELAAAADASTEVEGFDGNPPTLFFSHECAQDDKGAQIPIIGSTRDESNENIAPSPLNQDIESTTMNLSDQILADNKPKGPRLKPGSRADHKKKVLTRRTTQSFCKGIRRPESSASTTRKDQSGVCVERRRTNIKEKQLVQTLVPDGQKYDGTGSALNGLQDIALALMEIGRQMERCADGQVAMKSDIYSRDVVPQIGNDDPAFDCVKRLCEDSALLECRKGLLKPEISANQNKEGNPPDIAETSESLGQNKSQGTPISQESSSFQDHEYINATAHSDDVGNERNREEIIQDQKDETVIAVKIKNATMDGGTENEQRDSSTSKILIQFDCEEFNTVGETLLYNASDATNDPVRERGDQDKKAFEVDDDDPSTESNYDDDFEELD</sequence>
<proteinExistence type="predicted"/>
<feature type="region of interest" description="Disordered" evidence="1">
    <location>
        <begin position="358"/>
        <end position="398"/>
    </location>
</feature>
<accession>A0A0H5R2T9</accession>
<name>A0A0H5R2T9_9EUKA</name>
<feature type="region of interest" description="Disordered" evidence="1">
    <location>
        <begin position="88"/>
        <end position="107"/>
    </location>
</feature>
<feature type="compositionally biased region" description="Polar residues" evidence="1">
    <location>
        <begin position="258"/>
        <end position="279"/>
    </location>
</feature>
<reference evidence="2" key="1">
    <citation type="submission" date="2015-04" db="EMBL/GenBank/DDBJ databases">
        <title>The genome sequence of the plant pathogenic Rhizarian Plasmodiophora brassicae reveals insights in its biotrophic life cycle and the origin of chitin synthesis.</title>
        <authorList>
            <person name="Schwelm A."/>
            <person name="Fogelqvist J."/>
            <person name="Knaust A."/>
            <person name="Julke S."/>
            <person name="Lilja T."/>
            <person name="Dhandapani V."/>
            <person name="Bonilla-Rosso G."/>
            <person name="Karlsson M."/>
            <person name="Shevchenko A."/>
            <person name="Choi S.R."/>
            <person name="Kim H.G."/>
            <person name="Park J.Y."/>
            <person name="Lim Y.P."/>
            <person name="Ludwig-Muller J."/>
            <person name="Dixelius C."/>
        </authorList>
    </citation>
    <scope>NUCLEOTIDE SEQUENCE</scope>
    <source>
        <tissue evidence="2">Potato root galls</tissue>
    </source>
</reference>
<feature type="non-terminal residue" evidence="2">
    <location>
        <position position="1"/>
    </location>
</feature>